<dbReference type="GO" id="GO:0006281">
    <property type="term" value="P:DNA repair"/>
    <property type="evidence" value="ECO:0007669"/>
    <property type="project" value="UniProtKB-KW"/>
</dbReference>
<dbReference type="PANTHER" id="PTHR47964:SF1">
    <property type="entry name" value="ATP-DEPENDENT DNA HELICASE HOMOLOG RECG, CHLOROPLASTIC"/>
    <property type="match status" value="1"/>
</dbReference>
<dbReference type="Pfam" id="PF00270">
    <property type="entry name" value="DEAD"/>
    <property type="match status" value="1"/>
</dbReference>
<evidence type="ECO:0000256" key="5">
    <source>
        <dbReference type="ARBA" id="ARBA00022840"/>
    </source>
</evidence>
<sequence length="575" mass="65188">SCIGDFHNRAEIFERTIYHIQGTIRLNPDFISKGSSSLRERVFKDMTSDIPMDRLICGDVGFGKTEVAMRAAFLATQSGKQVMVLVPTTLLAQQHYENFKDRFADWPIQVEVMSRFRSKKELDTVKSSMSNGTADIIIGTHKLLQQDIDPKRLGLFILDEEHRFGVTQKEQIKKYRSEIDILTLTATPIPRTLNMSISGIRDLSIIATPPARRLAIKTFVQEWKPESIREGMLREIKRGGQVYFLHNKVDDIDRVARDIELLVPEAKVTVAHGQMRERELEQVMLDFYHQRFNVLVCTTIIETGIDIPSANTIFIDRADKLGLAQLYQIRGRVGRSHHRAYAYLIVPPQNAMTKDAIKRLEAIESLEDLGAGFTLATHDMEIRGAGELLGDDQSGQMQEIGFGLYNELLERAVKALKSGKDPSLSMTDRHFIEIDLHVPALIPSDYLPDVHTRLVLYKRISAAADSEALRELQVEMIDRFGLLPEQVYTLFAIHELRFKAKAIGIRKIDVYDQGGRIIFDTTPNVEPIVIIQLIQTQAAKYKLDGQDKLRFVGHMPDADSRLMALNTLLDLLAPL</sequence>
<dbReference type="InterPro" id="IPR005118">
    <property type="entry name" value="TRCF_C"/>
</dbReference>
<reference evidence="10" key="1">
    <citation type="journal article" date="2015" name="Nature">
        <title>Complex archaea that bridge the gap between prokaryotes and eukaryotes.</title>
        <authorList>
            <person name="Spang A."/>
            <person name="Saw J.H."/>
            <person name="Jorgensen S.L."/>
            <person name="Zaremba-Niedzwiedzka K."/>
            <person name="Martijn J."/>
            <person name="Lind A.E."/>
            <person name="van Eijk R."/>
            <person name="Schleper C."/>
            <person name="Guy L."/>
            <person name="Ettema T.J."/>
        </authorList>
    </citation>
    <scope>NUCLEOTIDE SEQUENCE</scope>
</reference>
<dbReference type="PROSITE" id="PS51194">
    <property type="entry name" value="HELICASE_CTER"/>
    <property type="match status" value="1"/>
</dbReference>
<dbReference type="SMART" id="SM00490">
    <property type="entry name" value="HELICc"/>
    <property type="match status" value="1"/>
</dbReference>
<dbReference type="AlphaFoldDB" id="A0A0F9GQH4"/>
<keyword evidence="2" id="KW-0227">DNA damage</keyword>
<dbReference type="SUPFAM" id="SSF52540">
    <property type="entry name" value="P-loop containing nucleoside triphosphate hydrolases"/>
    <property type="match status" value="1"/>
</dbReference>
<proteinExistence type="predicted"/>
<dbReference type="InterPro" id="IPR014001">
    <property type="entry name" value="Helicase_ATP-bd"/>
</dbReference>
<accession>A0A0F9GQH4</accession>
<evidence type="ECO:0000313" key="10">
    <source>
        <dbReference type="EMBL" id="KKL92766.1"/>
    </source>
</evidence>
<dbReference type="SMART" id="SM00487">
    <property type="entry name" value="DEXDc"/>
    <property type="match status" value="1"/>
</dbReference>
<keyword evidence="5" id="KW-0067">ATP-binding</keyword>
<dbReference type="InterPro" id="IPR027417">
    <property type="entry name" value="P-loop_NTPase"/>
</dbReference>
<dbReference type="GO" id="GO:0003677">
    <property type="term" value="F:DNA binding"/>
    <property type="evidence" value="ECO:0007669"/>
    <property type="project" value="UniProtKB-KW"/>
</dbReference>
<evidence type="ECO:0000256" key="7">
    <source>
        <dbReference type="ARBA" id="ARBA00023204"/>
    </source>
</evidence>
<gene>
    <name evidence="10" type="ORF">LCGC14_1881380</name>
</gene>
<dbReference type="InterPro" id="IPR011545">
    <property type="entry name" value="DEAD/DEAH_box_helicase_dom"/>
</dbReference>
<evidence type="ECO:0000256" key="6">
    <source>
        <dbReference type="ARBA" id="ARBA00023125"/>
    </source>
</evidence>
<dbReference type="InterPro" id="IPR047112">
    <property type="entry name" value="RecG/Mfd"/>
</dbReference>
<feature type="domain" description="Helicase ATP-binding" evidence="8">
    <location>
        <begin position="45"/>
        <end position="206"/>
    </location>
</feature>
<keyword evidence="3" id="KW-0378">Hydrolase</keyword>
<keyword evidence="1" id="KW-0547">Nucleotide-binding</keyword>
<dbReference type="PANTHER" id="PTHR47964">
    <property type="entry name" value="ATP-DEPENDENT DNA HELICASE HOMOLOG RECG, CHLOROPLASTIC"/>
    <property type="match status" value="1"/>
</dbReference>
<dbReference type="GO" id="GO:0003678">
    <property type="term" value="F:DNA helicase activity"/>
    <property type="evidence" value="ECO:0007669"/>
    <property type="project" value="TreeGrafter"/>
</dbReference>
<keyword evidence="7" id="KW-0234">DNA repair</keyword>
<dbReference type="SUPFAM" id="SSF143517">
    <property type="entry name" value="TRCF domain-like"/>
    <property type="match status" value="1"/>
</dbReference>
<keyword evidence="6" id="KW-0238">DNA-binding</keyword>
<organism evidence="10">
    <name type="scientific">marine sediment metagenome</name>
    <dbReference type="NCBI Taxonomy" id="412755"/>
    <lineage>
        <taxon>unclassified sequences</taxon>
        <taxon>metagenomes</taxon>
        <taxon>ecological metagenomes</taxon>
    </lineage>
</organism>
<evidence type="ECO:0008006" key="11">
    <source>
        <dbReference type="Google" id="ProtNLM"/>
    </source>
</evidence>
<feature type="non-terminal residue" evidence="10">
    <location>
        <position position="1"/>
    </location>
</feature>
<evidence type="ECO:0000256" key="3">
    <source>
        <dbReference type="ARBA" id="ARBA00022801"/>
    </source>
</evidence>
<feature type="domain" description="Helicase C-terminal" evidence="9">
    <location>
        <begin position="215"/>
        <end position="381"/>
    </location>
</feature>
<name>A0A0F9GQH4_9ZZZZ</name>
<dbReference type="InterPro" id="IPR001650">
    <property type="entry name" value="Helicase_C-like"/>
</dbReference>
<dbReference type="PROSITE" id="PS51192">
    <property type="entry name" value="HELICASE_ATP_BIND_1"/>
    <property type="match status" value="1"/>
</dbReference>
<dbReference type="CDD" id="cd17991">
    <property type="entry name" value="DEXHc_TRCF"/>
    <property type="match status" value="1"/>
</dbReference>
<dbReference type="Gene3D" id="3.40.50.300">
    <property type="entry name" value="P-loop containing nucleotide triphosphate hydrolases"/>
    <property type="match status" value="2"/>
</dbReference>
<dbReference type="FunFam" id="3.40.50.300:FF:000300">
    <property type="entry name" value="Transcription-repair-coupling factor"/>
    <property type="match status" value="1"/>
</dbReference>
<evidence type="ECO:0000259" key="8">
    <source>
        <dbReference type="PROSITE" id="PS51192"/>
    </source>
</evidence>
<evidence type="ECO:0000256" key="2">
    <source>
        <dbReference type="ARBA" id="ARBA00022763"/>
    </source>
</evidence>
<dbReference type="Pfam" id="PF03461">
    <property type="entry name" value="TRCF"/>
    <property type="match status" value="1"/>
</dbReference>
<evidence type="ECO:0000256" key="4">
    <source>
        <dbReference type="ARBA" id="ARBA00022806"/>
    </source>
</evidence>
<dbReference type="GO" id="GO:0016787">
    <property type="term" value="F:hydrolase activity"/>
    <property type="evidence" value="ECO:0007669"/>
    <property type="project" value="UniProtKB-KW"/>
</dbReference>
<protein>
    <recommendedName>
        <fullName evidence="11">Transcription-repair coupling factor</fullName>
    </recommendedName>
</protein>
<dbReference type="GO" id="GO:0005524">
    <property type="term" value="F:ATP binding"/>
    <property type="evidence" value="ECO:0007669"/>
    <property type="project" value="UniProtKB-KW"/>
</dbReference>
<dbReference type="Gene3D" id="3.90.1150.50">
    <property type="entry name" value="Transcription-repair-coupling factor, D7 domain"/>
    <property type="match status" value="1"/>
</dbReference>
<dbReference type="InterPro" id="IPR037235">
    <property type="entry name" value="TRCF-like_C_D7"/>
</dbReference>
<evidence type="ECO:0000259" key="9">
    <source>
        <dbReference type="PROSITE" id="PS51194"/>
    </source>
</evidence>
<keyword evidence="4" id="KW-0347">Helicase</keyword>
<dbReference type="EMBL" id="LAZR01019380">
    <property type="protein sequence ID" value="KKL92766.1"/>
    <property type="molecule type" value="Genomic_DNA"/>
</dbReference>
<comment type="caution">
    <text evidence="10">The sequence shown here is derived from an EMBL/GenBank/DDBJ whole genome shotgun (WGS) entry which is preliminary data.</text>
</comment>
<evidence type="ECO:0000256" key="1">
    <source>
        <dbReference type="ARBA" id="ARBA00022741"/>
    </source>
</evidence>
<dbReference type="Pfam" id="PF00271">
    <property type="entry name" value="Helicase_C"/>
    <property type="match status" value="1"/>
</dbReference>
<dbReference type="SMART" id="SM00982">
    <property type="entry name" value="TRCF"/>
    <property type="match status" value="1"/>
</dbReference>